<feature type="non-terminal residue" evidence="3">
    <location>
        <position position="123"/>
    </location>
</feature>
<feature type="domain" description="Glycosyl transferase family 1" evidence="2">
    <location>
        <begin position="9"/>
        <end position="123"/>
    </location>
</feature>
<evidence type="ECO:0000313" key="3">
    <source>
        <dbReference type="EMBL" id="AIA93949.1"/>
    </source>
</evidence>
<evidence type="ECO:0000256" key="1">
    <source>
        <dbReference type="ARBA" id="ARBA00022679"/>
    </source>
</evidence>
<proteinExistence type="predicted"/>
<sequence>MIDAAEPEVRNASNYVILVGSVARHKNTSSIVEAYRDALRENSTSPLFELRVVGGAARSFSTHRKGSGDKDQPAGAGVKYLGRVSDEELEVLYRNAAALIFPSLEEGFGLPIVEAQLRGCPVV</sequence>
<dbReference type="EMBL" id="KF126601">
    <property type="protein sequence ID" value="AIA93949.1"/>
    <property type="molecule type" value="Genomic_DNA"/>
</dbReference>
<dbReference type="PANTHER" id="PTHR46401:SF2">
    <property type="entry name" value="GLYCOSYLTRANSFERASE WBBK-RELATED"/>
    <property type="match status" value="1"/>
</dbReference>
<protein>
    <submittedName>
        <fullName evidence="3">Glycos_transf_1</fullName>
    </submittedName>
</protein>
<name>A0A060CFH8_9BACT</name>
<dbReference type="Gene3D" id="3.40.50.2000">
    <property type="entry name" value="Glycogen Phosphorylase B"/>
    <property type="match status" value="1"/>
</dbReference>
<reference evidence="3" key="1">
    <citation type="journal article" date="2013" name="Environ. Microbiol.">
        <title>Seasonally variable intestinal metagenomes of the red palm weevil (Rhynchophorus ferrugineus).</title>
        <authorList>
            <person name="Jia S."/>
            <person name="Zhang X."/>
            <person name="Zhang G."/>
            <person name="Yin A."/>
            <person name="Zhang S."/>
            <person name="Li F."/>
            <person name="Wang L."/>
            <person name="Zhao D."/>
            <person name="Yun Q."/>
            <person name="Tala"/>
            <person name="Wang J."/>
            <person name="Sun G."/>
            <person name="Baabdullah M."/>
            <person name="Yu X."/>
            <person name="Hu S."/>
            <person name="Al-Mssallem I.S."/>
            <person name="Yu J."/>
        </authorList>
    </citation>
    <scope>NUCLEOTIDE SEQUENCE</scope>
</reference>
<dbReference type="SUPFAM" id="SSF53756">
    <property type="entry name" value="UDP-Glycosyltransferase/glycogen phosphorylase"/>
    <property type="match status" value="1"/>
</dbReference>
<dbReference type="AlphaFoldDB" id="A0A060CFH8"/>
<dbReference type="GO" id="GO:0009103">
    <property type="term" value="P:lipopolysaccharide biosynthetic process"/>
    <property type="evidence" value="ECO:0007669"/>
    <property type="project" value="TreeGrafter"/>
</dbReference>
<accession>A0A060CFH8</accession>
<dbReference type="GO" id="GO:0016757">
    <property type="term" value="F:glycosyltransferase activity"/>
    <property type="evidence" value="ECO:0007669"/>
    <property type="project" value="InterPro"/>
</dbReference>
<dbReference type="InterPro" id="IPR001296">
    <property type="entry name" value="Glyco_trans_1"/>
</dbReference>
<keyword evidence="1" id="KW-0808">Transferase</keyword>
<dbReference type="Pfam" id="PF00534">
    <property type="entry name" value="Glycos_transf_1"/>
    <property type="match status" value="1"/>
</dbReference>
<evidence type="ECO:0000259" key="2">
    <source>
        <dbReference type="Pfam" id="PF00534"/>
    </source>
</evidence>
<dbReference type="PANTHER" id="PTHR46401">
    <property type="entry name" value="GLYCOSYLTRANSFERASE WBBK-RELATED"/>
    <property type="match status" value="1"/>
</dbReference>
<organism evidence="3">
    <name type="scientific">uncultured Rhodopirellula sp</name>
    <dbReference type="NCBI Taxonomy" id="666712"/>
    <lineage>
        <taxon>Bacteria</taxon>
        <taxon>Pseudomonadati</taxon>
        <taxon>Planctomycetota</taxon>
        <taxon>Planctomycetia</taxon>
        <taxon>Pirellulales</taxon>
        <taxon>Pirellulaceae</taxon>
        <taxon>Rhodopirellula</taxon>
        <taxon>environmental samples</taxon>
    </lineage>
</organism>